<dbReference type="EMBL" id="JBHTMY010000002">
    <property type="protein sequence ID" value="MFD1315167.1"/>
    <property type="molecule type" value="Genomic_DNA"/>
</dbReference>
<dbReference type="Proteomes" id="UP001597201">
    <property type="component" value="Unassembled WGS sequence"/>
</dbReference>
<name>A0ABW3Y030_9FLAO</name>
<dbReference type="Pfam" id="PF03572">
    <property type="entry name" value="Peptidase_S41"/>
    <property type="match status" value="1"/>
</dbReference>
<comment type="caution">
    <text evidence="2">The sequence shown here is derived from an EMBL/GenBank/DDBJ whole genome shotgun (WGS) entry which is preliminary data.</text>
</comment>
<keyword evidence="3" id="KW-1185">Reference proteome</keyword>
<evidence type="ECO:0000313" key="2">
    <source>
        <dbReference type="EMBL" id="MFD1315167.1"/>
    </source>
</evidence>
<evidence type="ECO:0000313" key="3">
    <source>
        <dbReference type="Proteomes" id="UP001597201"/>
    </source>
</evidence>
<evidence type="ECO:0000259" key="1">
    <source>
        <dbReference type="Pfam" id="PF03572"/>
    </source>
</evidence>
<feature type="domain" description="Tail specific protease" evidence="1">
    <location>
        <begin position="203"/>
        <end position="422"/>
    </location>
</feature>
<dbReference type="Gene3D" id="3.90.226.10">
    <property type="entry name" value="2-enoyl-CoA Hydratase, Chain A, domain 1"/>
    <property type="match status" value="1"/>
</dbReference>
<organism evidence="2 3">
    <name type="scientific">Namhaeicola litoreus</name>
    <dbReference type="NCBI Taxonomy" id="1052145"/>
    <lineage>
        <taxon>Bacteria</taxon>
        <taxon>Pseudomonadati</taxon>
        <taxon>Bacteroidota</taxon>
        <taxon>Flavobacteriia</taxon>
        <taxon>Flavobacteriales</taxon>
        <taxon>Flavobacteriaceae</taxon>
        <taxon>Namhaeicola</taxon>
    </lineage>
</organism>
<sequence length="451" mass="52594">MVCEVSPNLNSKERETLYNYLNERSLELAGKTMSAIEFFKFLMDTKANTKLDEHGTISLPSDIMKEMLDDKSVLFPFPVMIIDDKLIVNHERAQIPYGSVITEINGMPVVAIIDSMLKEKSTYGLRRLEISFDVFFLVKYGAPESFKVTYELPNSGETQFIELDPIDIKTRENFYGTTIYPINPWQLKNLINTDYFKDSDAYYIQLNSFDWNENVTNVYDAFDKKFSDIFKTIKKQKSKNLIIDLRYNGGGNILIPALFYSYIAQNDFYEEIHFSVPDFDLPYKNYIKKIGDREVNQDQVDEFIINFQKPFTKSNGYYEFNYVNNELRKPKKNNFNGNVYLIIGGRNISGASYFTAIFKNYNRGRMVGEQIGGSHHEITAGKQIEYELPNTKIRVSLPIGVIKFSQELENNIPEQKINPDILVSEKIKYQYFLKKEDWDLQEVFLLIKQFN</sequence>
<dbReference type="InterPro" id="IPR005151">
    <property type="entry name" value="Tail-specific_protease"/>
</dbReference>
<gene>
    <name evidence="2" type="ORF">ACFQ39_06020</name>
</gene>
<dbReference type="RefSeq" id="WP_377177089.1">
    <property type="nucleotide sequence ID" value="NZ_JBHTMY010000002.1"/>
</dbReference>
<proteinExistence type="predicted"/>
<dbReference type="SUPFAM" id="SSF52096">
    <property type="entry name" value="ClpP/crotonase"/>
    <property type="match status" value="1"/>
</dbReference>
<reference evidence="3" key="1">
    <citation type="journal article" date="2019" name="Int. J. Syst. Evol. Microbiol.">
        <title>The Global Catalogue of Microorganisms (GCM) 10K type strain sequencing project: providing services to taxonomists for standard genome sequencing and annotation.</title>
        <authorList>
            <consortium name="The Broad Institute Genomics Platform"/>
            <consortium name="The Broad Institute Genome Sequencing Center for Infectious Disease"/>
            <person name="Wu L."/>
            <person name="Ma J."/>
        </authorList>
    </citation>
    <scope>NUCLEOTIDE SEQUENCE [LARGE SCALE GENOMIC DNA]</scope>
    <source>
        <strain evidence="3">CCUG 61485</strain>
    </source>
</reference>
<protein>
    <submittedName>
        <fullName evidence="2">S41 family peptidase</fullName>
    </submittedName>
</protein>
<accession>A0ABW3Y030</accession>
<dbReference type="InterPro" id="IPR029045">
    <property type="entry name" value="ClpP/crotonase-like_dom_sf"/>
</dbReference>